<evidence type="ECO:0000256" key="8">
    <source>
        <dbReference type="ARBA" id="ARBA00022982"/>
    </source>
</evidence>
<organism evidence="15 16">
    <name type="scientific">Methylocapsa polymorpha</name>
    <dbReference type="NCBI Taxonomy" id="3080828"/>
    <lineage>
        <taxon>Bacteria</taxon>
        <taxon>Pseudomonadati</taxon>
        <taxon>Pseudomonadota</taxon>
        <taxon>Alphaproteobacteria</taxon>
        <taxon>Hyphomicrobiales</taxon>
        <taxon>Beijerinckiaceae</taxon>
        <taxon>Methylocapsa</taxon>
    </lineage>
</organism>
<feature type="transmembrane region" description="Helical" evidence="13">
    <location>
        <begin position="20"/>
        <end position="46"/>
    </location>
</feature>
<evidence type="ECO:0000256" key="3">
    <source>
        <dbReference type="ARBA" id="ARBA00022448"/>
    </source>
</evidence>
<comment type="subcellular location">
    <subcellularLocation>
        <location evidence="2">Cell membrane</location>
        <topology evidence="2">Multi-pass membrane protein</topology>
    </subcellularLocation>
</comment>
<comment type="cofactor">
    <cofactor evidence="1">
        <name>heme b</name>
        <dbReference type="ChEBI" id="CHEBI:60344"/>
    </cofactor>
</comment>
<evidence type="ECO:0000256" key="4">
    <source>
        <dbReference type="ARBA" id="ARBA00022475"/>
    </source>
</evidence>
<keyword evidence="3" id="KW-0813">Transport</keyword>
<feature type="transmembrane region" description="Helical" evidence="13">
    <location>
        <begin position="58"/>
        <end position="78"/>
    </location>
</feature>
<dbReference type="InterPro" id="IPR052168">
    <property type="entry name" value="Cytochrome_b561_oxidase"/>
</dbReference>
<reference evidence="15 16" key="1">
    <citation type="submission" date="2023-10" db="EMBL/GenBank/DDBJ databases">
        <title>Novel methanotroph of the genus Methylocapsa from a subarctic wetland.</title>
        <authorList>
            <person name="Belova S.E."/>
            <person name="Oshkin I.Y."/>
            <person name="Miroshnikov K."/>
            <person name="Dedysh S.N."/>
        </authorList>
    </citation>
    <scope>NUCLEOTIDE SEQUENCE [LARGE SCALE GENOMIC DNA]</scope>
    <source>
        <strain evidence="15 16">RX1</strain>
    </source>
</reference>
<name>A0ABZ0HRT7_9HYPH</name>
<keyword evidence="11 13" id="KW-0472">Membrane</keyword>
<dbReference type="Proteomes" id="UP001626536">
    <property type="component" value="Chromosome"/>
</dbReference>
<feature type="transmembrane region" description="Helical" evidence="13">
    <location>
        <begin position="160"/>
        <end position="179"/>
    </location>
</feature>
<comment type="similarity">
    <text evidence="12">Belongs to the cytochrome b561 family.</text>
</comment>
<evidence type="ECO:0000256" key="5">
    <source>
        <dbReference type="ARBA" id="ARBA00022617"/>
    </source>
</evidence>
<evidence type="ECO:0000256" key="9">
    <source>
        <dbReference type="ARBA" id="ARBA00022989"/>
    </source>
</evidence>
<evidence type="ECO:0000256" key="11">
    <source>
        <dbReference type="ARBA" id="ARBA00023136"/>
    </source>
</evidence>
<keyword evidence="16" id="KW-1185">Reference proteome</keyword>
<dbReference type="RefSeq" id="WP_407338512.1">
    <property type="nucleotide sequence ID" value="NZ_CP136862.1"/>
</dbReference>
<protein>
    <submittedName>
        <fullName evidence="15">Cytochrome b</fullName>
    </submittedName>
</protein>
<evidence type="ECO:0000259" key="14">
    <source>
        <dbReference type="Pfam" id="PF01292"/>
    </source>
</evidence>
<keyword evidence="10" id="KW-0408">Iron</keyword>
<dbReference type="PANTHER" id="PTHR30529">
    <property type="entry name" value="CYTOCHROME B561"/>
    <property type="match status" value="1"/>
</dbReference>
<dbReference type="Gene3D" id="1.20.950.20">
    <property type="entry name" value="Transmembrane di-heme cytochromes, Chain C"/>
    <property type="match status" value="1"/>
</dbReference>
<keyword evidence="4" id="KW-1003">Cell membrane</keyword>
<evidence type="ECO:0000313" key="15">
    <source>
        <dbReference type="EMBL" id="WOJ89070.1"/>
    </source>
</evidence>
<dbReference type="PANTHER" id="PTHR30529:SF1">
    <property type="entry name" value="CYTOCHROME B561 HOMOLOG 2"/>
    <property type="match status" value="1"/>
</dbReference>
<feature type="transmembrane region" description="Helical" evidence="13">
    <location>
        <begin position="98"/>
        <end position="120"/>
    </location>
</feature>
<keyword evidence="7" id="KW-0479">Metal-binding</keyword>
<dbReference type="SUPFAM" id="SSF81342">
    <property type="entry name" value="Transmembrane di-heme cytochromes"/>
    <property type="match status" value="1"/>
</dbReference>
<evidence type="ECO:0000256" key="10">
    <source>
        <dbReference type="ARBA" id="ARBA00023004"/>
    </source>
</evidence>
<gene>
    <name evidence="15" type="ORF">RZS28_14845</name>
</gene>
<accession>A0ABZ0HRT7</accession>
<dbReference type="Pfam" id="PF01292">
    <property type="entry name" value="Ni_hydr_CYTB"/>
    <property type="match status" value="1"/>
</dbReference>
<evidence type="ECO:0000256" key="6">
    <source>
        <dbReference type="ARBA" id="ARBA00022692"/>
    </source>
</evidence>
<evidence type="ECO:0000256" key="7">
    <source>
        <dbReference type="ARBA" id="ARBA00022723"/>
    </source>
</evidence>
<evidence type="ECO:0000256" key="13">
    <source>
        <dbReference type="SAM" id="Phobius"/>
    </source>
</evidence>
<feature type="domain" description="Cytochrome b561 bacterial/Ni-hydrogenase" evidence="14">
    <location>
        <begin position="20"/>
        <end position="190"/>
    </location>
</feature>
<evidence type="ECO:0000313" key="16">
    <source>
        <dbReference type="Proteomes" id="UP001626536"/>
    </source>
</evidence>
<dbReference type="EMBL" id="CP136862">
    <property type="protein sequence ID" value="WOJ89070.1"/>
    <property type="molecule type" value="Genomic_DNA"/>
</dbReference>
<evidence type="ECO:0000256" key="1">
    <source>
        <dbReference type="ARBA" id="ARBA00001970"/>
    </source>
</evidence>
<dbReference type="InterPro" id="IPR016174">
    <property type="entry name" value="Di-haem_cyt_TM"/>
</dbReference>
<keyword evidence="5" id="KW-0349">Heme</keyword>
<dbReference type="InterPro" id="IPR011577">
    <property type="entry name" value="Cyt_b561_bac/Ni-Hgenase"/>
</dbReference>
<evidence type="ECO:0000256" key="12">
    <source>
        <dbReference type="ARBA" id="ARBA00037975"/>
    </source>
</evidence>
<keyword evidence="9 13" id="KW-1133">Transmembrane helix</keyword>
<sequence>MLERPEFPSRANRSAEAAQYGLVAQWTHWITALLIFAAMIIAWVMIEEARDNPSRPVLYTIHKALGVTIFTIVAFRILWRAANPAPPLPARFARWEAVIAKISHVLLYVVLVGLPISGFIDSQADGHPVSFFYLFDLPAIVPRNKALSELAETAHIWLQWPLYALIALHILATVWHVGVRRDGVLHRMLPKQINAE</sequence>
<keyword evidence="6 13" id="KW-0812">Transmembrane</keyword>
<keyword evidence="8" id="KW-0249">Electron transport</keyword>
<evidence type="ECO:0000256" key="2">
    <source>
        <dbReference type="ARBA" id="ARBA00004651"/>
    </source>
</evidence>
<proteinExistence type="inferred from homology"/>